<evidence type="ECO:0000313" key="5">
    <source>
        <dbReference type="Proteomes" id="UP001295684"/>
    </source>
</evidence>
<dbReference type="InterPro" id="IPR031052">
    <property type="entry name" value="FHY3/FAR1"/>
</dbReference>
<evidence type="ECO:0000256" key="1">
    <source>
        <dbReference type="PROSITE-ProRule" id="PRU00325"/>
    </source>
</evidence>
<sequence>MEQADPSLNTDLVSINTQNTLNSEEKEDYNILQTQKTEEDLWNKKELHPDLSQDGLNNDDLIHLVETEAEGDTLTSDSSHVYIDIPSSQEDTFECEQDDDESKTVDYTSYPSYGESQEEILERYNEIGIHDNLLFKARVPKGTMNCFELICITDDCPVALQFDYDEEKKLYSRDPCFETTHNHFLNVPEVRELEEDIISDLRDAYFHDPCVNTHDFAAKISEIAKVEVEPYESLMILLSIKKEFRVDLAMLALDLKNIQQAQDNIHIILNKGDLTVMFVQTEGMKQHLIHNPYSILVSVSSDKQNKYGFHVITFTSITIFGQAVTCGLGFINIKSDDTFGWVFSKFLDRAGQLLKGKYPPIFIIPFEAEVIAAGWNTLGQVSRMYCSQYSMINAVRDILRDYLDDDEEDAKLVFTLSLKIITETSLKKWEKLEEKIIEKLGFCKYVYRWYDKFFFDQKNLWRMTTKDKMFYTGGLHTNYRGQDMHKYLFKKLTCASGLFEIIKLVEKIQYYDFSLKILDREISMIKSHPVKVAIKRSFTPYSVSFMIKEMLKSFDHTVEIIEEETKYKIKEHNSIGGRSFKVKKTRSKQKAGNFRNFEISCNCPFFQTHLMICRHIFKIFSVLQLKTVQYFDYIPHWREDASLKKFKVKVDKKRFCAGVVTFKHEKRLRSFMEFIGDKCKKGGSVSKTGKNKGTRVGGGFDKRTVKEMKARYMENKERIRQEFGDRKKIEMYYEQAKKDKAKKKDVFDMTEIEKKPKQKFKKEPKKAKNQGSSSSCSDEASSSSAAGSDSESESESDSDSSASGSSSAEVDEDGEIKSKIHEKLEQTSGKKREIKEQSKAAEEEIVIL</sequence>
<dbReference type="PANTHER" id="PTHR31669">
    <property type="entry name" value="PROTEIN FAR1-RELATED SEQUENCE 10-RELATED"/>
    <property type="match status" value="1"/>
</dbReference>
<evidence type="ECO:0000313" key="4">
    <source>
        <dbReference type="EMBL" id="CAI2384687.1"/>
    </source>
</evidence>
<feature type="region of interest" description="Disordered" evidence="2">
    <location>
        <begin position="755"/>
        <end position="848"/>
    </location>
</feature>
<dbReference type="InterPro" id="IPR007527">
    <property type="entry name" value="Znf_SWIM"/>
</dbReference>
<dbReference type="PANTHER" id="PTHR31669:SF292">
    <property type="entry name" value="OS02G0262500 PROTEIN"/>
    <property type="match status" value="1"/>
</dbReference>
<feature type="domain" description="SWIM-type" evidence="3">
    <location>
        <begin position="580"/>
        <end position="624"/>
    </location>
</feature>
<comment type="caution">
    <text evidence="4">The sequence shown here is derived from an EMBL/GenBank/DDBJ whole genome shotgun (WGS) entry which is preliminary data.</text>
</comment>
<feature type="compositionally biased region" description="Low complexity" evidence="2">
    <location>
        <begin position="771"/>
        <end position="789"/>
    </location>
</feature>
<dbReference type="EMBL" id="CAMPGE010027022">
    <property type="protein sequence ID" value="CAI2384687.1"/>
    <property type="molecule type" value="Genomic_DNA"/>
</dbReference>
<keyword evidence="5" id="KW-1185">Reference proteome</keyword>
<feature type="compositionally biased region" description="Low complexity" evidence="2">
    <location>
        <begin position="799"/>
        <end position="808"/>
    </location>
</feature>
<keyword evidence="1" id="KW-0863">Zinc-finger</keyword>
<protein>
    <recommendedName>
        <fullName evidence="3">SWIM-type domain-containing protein</fullName>
    </recommendedName>
</protein>
<evidence type="ECO:0000259" key="3">
    <source>
        <dbReference type="PROSITE" id="PS50966"/>
    </source>
</evidence>
<dbReference type="PROSITE" id="PS50966">
    <property type="entry name" value="ZF_SWIM"/>
    <property type="match status" value="1"/>
</dbReference>
<keyword evidence="1" id="KW-0862">Zinc</keyword>
<accession>A0AAD1Y4T2</accession>
<proteinExistence type="predicted"/>
<keyword evidence="1" id="KW-0479">Metal-binding</keyword>
<dbReference type="GO" id="GO:0006355">
    <property type="term" value="P:regulation of DNA-templated transcription"/>
    <property type="evidence" value="ECO:0007669"/>
    <property type="project" value="InterPro"/>
</dbReference>
<dbReference type="Proteomes" id="UP001295684">
    <property type="component" value="Unassembled WGS sequence"/>
</dbReference>
<name>A0AAD1Y4T2_EUPCR</name>
<evidence type="ECO:0000256" key="2">
    <source>
        <dbReference type="SAM" id="MobiDB-lite"/>
    </source>
</evidence>
<dbReference type="GO" id="GO:0008270">
    <property type="term" value="F:zinc ion binding"/>
    <property type="evidence" value="ECO:0007669"/>
    <property type="project" value="UniProtKB-KW"/>
</dbReference>
<feature type="compositionally biased region" description="Basic and acidic residues" evidence="2">
    <location>
        <begin position="815"/>
        <end position="842"/>
    </location>
</feature>
<feature type="compositionally biased region" description="Basic residues" evidence="2">
    <location>
        <begin position="756"/>
        <end position="768"/>
    </location>
</feature>
<gene>
    <name evidence="4" type="ORF">ECRASSUSDP1_LOCUS26221</name>
</gene>
<dbReference type="AlphaFoldDB" id="A0AAD1Y4T2"/>
<organism evidence="4 5">
    <name type="scientific">Euplotes crassus</name>
    <dbReference type="NCBI Taxonomy" id="5936"/>
    <lineage>
        <taxon>Eukaryota</taxon>
        <taxon>Sar</taxon>
        <taxon>Alveolata</taxon>
        <taxon>Ciliophora</taxon>
        <taxon>Intramacronucleata</taxon>
        <taxon>Spirotrichea</taxon>
        <taxon>Hypotrichia</taxon>
        <taxon>Euplotida</taxon>
        <taxon>Euplotidae</taxon>
        <taxon>Moneuplotes</taxon>
    </lineage>
</organism>
<reference evidence="4" key="1">
    <citation type="submission" date="2023-07" db="EMBL/GenBank/DDBJ databases">
        <authorList>
            <consortium name="AG Swart"/>
            <person name="Singh M."/>
            <person name="Singh A."/>
            <person name="Seah K."/>
            <person name="Emmerich C."/>
        </authorList>
    </citation>
    <scope>NUCLEOTIDE SEQUENCE</scope>
    <source>
        <strain evidence="4">DP1</strain>
    </source>
</reference>